<feature type="region of interest" description="Disordered" evidence="1">
    <location>
        <begin position="1"/>
        <end position="40"/>
    </location>
</feature>
<dbReference type="RefSeq" id="WP_183913432.1">
    <property type="nucleotide sequence ID" value="NZ_JACHBB010000001.1"/>
</dbReference>
<evidence type="ECO:0000313" key="2">
    <source>
        <dbReference type="EMBL" id="MBB5558520.1"/>
    </source>
</evidence>
<evidence type="ECO:0000313" key="3">
    <source>
        <dbReference type="Proteomes" id="UP000528824"/>
    </source>
</evidence>
<gene>
    <name evidence="2" type="ORF">GGI59_000147</name>
</gene>
<dbReference type="EMBL" id="JACHBC010000001">
    <property type="protein sequence ID" value="MBB5558520.1"/>
    <property type="molecule type" value="Genomic_DNA"/>
</dbReference>
<comment type="caution">
    <text evidence="2">The sequence shown here is derived from an EMBL/GenBank/DDBJ whole genome shotgun (WGS) entry which is preliminary data.</text>
</comment>
<evidence type="ECO:0000256" key="1">
    <source>
        <dbReference type="SAM" id="MobiDB-lite"/>
    </source>
</evidence>
<organism evidence="2 3">
    <name type="scientific">Rhizobium lentis</name>
    <dbReference type="NCBI Taxonomy" id="1138194"/>
    <lineage>
        <taxon>Bacteria</taxon>
        <taxon>Pseudomonadati</taxon>
        <taxon>Pseudomonadota</taxon>
        <taxon>Alphaproteobacteria</taxon>
        <taxon>Hyphomicrobiales</taxon>
        <taxon>Rhizobiaceae</taxon>
        <taxon>Rhizobium/Agrobacterium group</taxon>
        <taxon>Rhizobium</taxon>
    </lineage>
</organism>
<proteinExistence type="predicted"/>
<name>A0A7W8UIA4_9HYPH</name>
<dbReference type="Proteomes" id="UP000528824">
    <property type="component" value="Unassembled WGS sequence"/>
</dbReference>
<accession>A0A7W8UIA4</accession>
<sequence length="62" mass="6670">MLQQQDASSDGGDGHDGEGSVTRPSHNLTPEFADCDRLGRQEVSLQNTRSEIAGAQNQLSTR</sequence>
<dbReference type="AlphaFoldDB" id="A0A7W8UIA4"/>
<feature type="compositionally biased region" description="Low complexity" evidence="1">
    <location>
        <begin position="1"/>
        <end position="10"/>
    </location>
</feature>
<reference evidence="2 3" key="1">
    <citation type="submission" date="2020-08" db="EMBL/GenBank/DDBJ databases">
        <title>Genomic Encyclopedia of Type Strains, Phase IV (KMG-V): Genome sequencing to study the core and pangenomes of soil and plant-associated prokaryotes.</title>
        <authorList>
            <person name="Whitman W."/>
        </authorList>
    </citation>
    <scope>NUCLEOTIDE SEQUENCE [LARGE SCALE GENOMIC DNA]</scope>
    <source>
        <strain evidence="2 3">SEMIA 4034</strain>
    </source>
</reference>
<keyword evidence="3" id="KW-1185">Reference proteome</keyword>
<protein>
    <submittedName>
        <fullName evidence="2">Uncharacterized protein</fullName>
    </submittedName>
</protein>